<gene>
    <name evidence="2" type="primary">Necator_chrV.g17874</name>
    <name evidence="2" type="ORF">RB195_013084</name>
</gene>
<dbReference type="Proteomes" id="UP001303046">
    <property type="component" value="Unassembled WGS sequence"/>
</dbReference>
<dbReference type="PANTHER" id="PTHR31362:SF0">
    <property type="entry name" value="EXOSTOSIN DOMAIN-CONTAINING PROTEIN-RELATED"/>
    <property type="match status" value="1"/>
</dbReference>
<proteinExistence type="predicted"/>
<reference evidence="2 3" key="1">
    <citation type="submission" date="2023-08" db="EMBL/GenBank/DDBJ databases">
        <title>A Necator americanus chromosomal reference genome.</title>
        <authorList>
            <person name="Ilik V."/>
            <person name="Petrzelkova K.J."/>
            <person name="Pardy F."/>
            <person name="Fuh T."/>
            <person name="Niatou-Singa F.S."/>
            <person name="Gouil Q."/>
            <person name="Baker L."/>
            <person name="Ritchie M.E."/>
            <person name="Jex A.R."/>
            <person name="Gazzola D."/>
            <person name="Li H."/>
            <person name="Toshio Fujiwara R."/>
            <person name="Zhan B."/>
            <person name="Aroian R.V."/>
            <person name="Pafco B."/>
            <person name="Schwarz E.M."/>
        </authorList>
    </citation>
    <scope>NUCLEOTIDE SEQUENCE [LARGE SCALE GENOMIC DNA]</scope>
    <source>
        <strain evidence="2 3">Aroian</strain>
        <tissue evidence="2">Whole animal</tissue>
    </source>
</reference>
<accession>A0ABR1DU46</accession>
<evidence type="ECO:0000256" key="1">
    <source>
        <dbReference type="SAM" id="Phobius"/>
    </source>
</evidence>
<evidence type="ECO:0000313" key="3">
    <source>
        <dbReference type="Proteomes" id="UP001303046"/>
    </source>
</evidence>
<comment type="caution">
    <text evidence="2">The sequence shown here is derived from an EMBL/GenBank/DDBJ whole genome shotgun (WGS) entry which is preliminary data.</text>
</comment>
<evidence type="ECO:0000313" key="2">
    <source>
        <dbReference type="EMBL" id="KAK6753880.1"/>
    </source>
</evidence>
<name>A0ABR1DU46_NECAM</name>
<keyword evidence="3" id="KW-1185">Reference proteome</keyword>
<protein>
    <recommendedName>
        <fullName evidence="4">Galactosylgalactosylxylosylprotein 3-beta-glucuronosyltransferase</fullName>
    </recommendedName>
</protein>
<keyword evidence="1" id="KW-1133">Transmembrane helix</keyword>
<feature type="transmembrane region" description="Helical" evidence="1">
    <location>
        <begin position="6"/>
        <end position="27"/>
    </location>
</feature>
<keyword evidence="1" id="KW-0472">Membrane</keyword>
<dbReference type="PANTHER" id="PTHR31362">
    <property type="entry name" value="GLYCOSYLTRANSFERASE STELLO1-RELATED"/>
    <property type="match status" value="1"/>
</dbReference>
<organism evidence="2 3">
    <name type="scientific">Necator americanus</name>
    <name type="common">Human hookworm</name>
    <dbReference type="NCBI Taxonomy" id="51031"/>
    <lineage>
        <taxon>Eukaryota</taxon>
        <taxon>Metazoa</taxon>
        <taxon>Ecdysozoa</taxon>
        <taxon>Nematoda</taxon>
        <taxon>Chromadorea</taxon>
        <taxon>Rhabditida</taxon>
        <taxon>Rhabditina</taxon>
        <taxon>Rhabditomorpha</taxon>
        <taxon>Strongyloidea</taxon>
        <taxon>Ancylostomatidae</taxon>
        <taxon>Bunostominae</taxon>
        <taxon>Necator</taxon>
    </lineage>
</organism>
<dbReference type="InterPro" id="IPR005049">
    <property type="entry name" value="STL-like"/>
</dbReference>
<keyword evidence="1" id="KW-0812">Transmembrane</keyword>
<dbReference type="EMBL" id="JAVFWL010000005">
    <property type="protein sequence ID" value="KAK6753880.1"/>
    <property type="molecule type" value="Genomic_DNA"/>
</dbReference>
<evidence type="ECO:0008006" key="4">
    <source>
        <dbReference type="Google" id="ProtNLM"/>
    </source>
</evidence>
<sequence>MEKKVIYGLAMLLFVTGFIYFHNSNVIKTTFPSKNKSNSLLHQKWIVITTTNHPTKEIERLANINGWKLLVVANRKTPRNWSYKNVHFLSMDDQLRMGYRITSNLSDKFYAHKNIGYLYAIEHGARWIYDTDDHYIPYDFLFSSPTSQ</sequence>